<dbReference type="EMBL" id="SMTF01000020">
    <property type="protein sequence ID" value="TDK20343.1"/>
    <property type="molecule type" value="Genomic_DNA"/>
</dbReference>
<dbReference type="Proteomes" id="UP000294796">
    <property type="component" value="Unassembled WGS sequence"/>
</dbReference>
<dbReference type="AlphaFoldDB" id="A0A4R5TKG1"/>
<protein>
    <submittedName>
        <fullName evidence="3">Amidohydrolase</fullName>
    </submittedName>
</protein>
<feature type="chain" id="PRO_5020328142" evidence="1">
    <location>
        <begin position="24"/>
        <end position="457"/>
    </location>
</feature>
<proteinExistence type="predicted"/>
<reference evidence="3 4" key="1">
    <citation type="submission" date="2019-03" db="EMBL/GenBank/DDBJ databases">
        <title>Luteimonas zhaokaii sp.nov., isolated from the rectal contents of Plateau pika in Yushu, Qinghai Province, China.</title>
        <authorList>
            <person name="Zhang G."/>
        </authorList>
    </citation>
    <scope>NUCLEOTIDE SEQUENCE [LARGE SCALE GENOMIC DNA]</scope>
    <source>
        <strain evidence="3 4">B9</strain>
    </source>
</reference>
<dbReference type="CDD" id="cd01309">
    <property type="entry name" value="Met_dep_hydrolase_C"/>
    <property type="match status" value="1"/>
</dbReference>
<dbReference type="PANTHER" id="PTHR11647:SF1">
    <property type="entry name" value="COLLAPSIN RESPONSE MEDIATOR PROTEIN"/>
    <property type="match status" value="1"/>
</dbReference>
<feature type="signal peptide" evidence="1">
    <location>
        <begin position="1"/>
        <end position="23"/>
    </location>
</feature>
<dbReference type="InterPro" id="IPR050378">
    <property type="entry name" value="Metallo-dep_Hydrolases_sf"/>
</dbReference>
<comment type="caution">
    <text evidence="3">The sequence shown here is derived from an EMBL/GenBank/DDBJ whole genome shotgun (WGS) entry which is preliminary data.</text>
</comment>
<name>A0A4R5TKG1_9GAMM</name>
<gene>
    <name evidence="3" type="ORF">E2F46_16210</name>
</gene>
<evidence type="ECO:0000256" key="1">
    <source>
        <dbReference type="SAM" id="SignalP"/>
    </source>
</evidence>
<accession>A0A4R5TKG1</accession>
<dbReference type="Pfam" id="PF07969">
    <property type="entry name" value="Amidohydro_3"/>
    <property type="match status" value="1"/>
</dbReference>
<evidence type="ECO:0000313" key="3">
    <source>
        <dbReference type="EMBL" id="TDK20343.1"/>
    </source>
</evidence>
<dbReference type="SUPFAM" id="SSF51556">
    <property type="entry name" value="Metallo-dependent hydrolases"/>
    <property type="match status" value="1"/>
</dbReference>
<dbReference type="GO" id="GO:0005829">
    <property type="term" value="C:cytosol"/>
    <property type="evidence" value="ECO:0007669"/>
    <property type="project" value="TreeGrafter"/>
</dbReference>
<dbReference type="Gene3D" id="3.20.20.140">
    <property type="entry name" value="Metal-dependent hydrolases"/>
    <property type="match status" value="1"/>
</dbReference>
<sequence>MLKPLTAALAAVLLAGCATTASSDTPPATAAGKADFIGDAYPSTYRAIASPPVLITNATVLVGDGTRMDGADVLLQDGKVVQVGRNLSAGADAVRVDGTGKWVTPGIIDVHSHLGVYPSPGTVAHGDGNEMTSPVTAQVWAEHSVWPQDPGFGAALAGGVTTLQILPGSANLVGGRGVTLKNVAATTVQAMKFPGAPHGLKMACGENPKRVYGQRGGPATRMGNVAGYRAAFIDAQEYAKKRAGKEPGKRDLKLDTLAGAMAGDVLVHIHCYRADEMAQMIDLSNEFGFEIAAFHHGVEAYKLSDTLAREGICGALWADWWGFKMEAWDGIQENIALVDRPANSCAIVHSDSSEGIQRLNQEAAKVMANAARAGMDIAPERAIRWLTGNAARSLGVHDVTGTLQPGKAADVVLWNGNPFSVYALAEHVWIDGAHVYDRSDRARQPVTDFMLGVGGVR</sequence>
<dbReference type="PANTHER" id="PTHR11647">
    <property type="entry name" value="HYDRANTOINASE/DIHYDROPYRIMIDINASE FAMILY MEMBER"/>
    <property type="match status" value="1"/>
</dbReference>
<dbReference type="PROSITE" id="PS51257">
    <property type="entry name" value="PROKAR_LIPOPROTEIN"/>
    <property type="match status" value="1"/>
</dbReference>
<keyword evidence="3" id="KW-0378">Hydrolase</keyword>
<organism evidence="3 4">
    <name type="scientific">Luteimonas aestuarii</name>
    <dbReference type="NCBI Taxonomy" id="453837"/>
    <lineage>
        <taxon>Bacteria</taxon>
        <taxon>Pseudomonadati</taxon>
        <taxon>Pseudomonadota</taxon>
        <taxon>Gammaproteobacteria</taxon>
        <taxon>Lysobacterales</taxon>
        <taxon>Lysobacteraceae</taxon>
        <taxon>Luteimonas</taxon>
    </lineage>
</organism>
<dbReference type="InterPro" id="IPR011059">
    <property type="entry name" value="Metal-dep_hydrolase_composite"/>
</dbReference>
<keyword evidence="4" id="KW-1185">Reference proteome</keyword>
<feature type="domain" description="Amidohydrolase 3" evidence="2">
    <location>
        <begin position="369"/>
        <end position="436"/>
    </location>
</feature>
<keyword evidence="1" id="KW-0732">Signal</keyword>
<dbReference type="GO" id="GO:0016812">
    <property type="term" value="F:hydrolase activity, acting on carbon-nitrogen (but not peptide) bonds, in cyclic amides"/>
    <property type="evidence" value="ECO:0007669"/>
    <property type="project" value="TreeGrafter"/>
</dbReference>
<dbReference type="InterPro" id="IPR032466">
    <property type="entry name" value="Metal_Hydrolase"/>
</dbReference>
<dbReference type="InterPro" id="IPR013108">
    <property type="entry name" value="Amidohydro_3"/>
</dbReference>
<evidence type="ECO:0000259" key="2">
    <source>
        <dbReference type="Pfam" id="PF07969"/>
    </source>
</evidence>
<evidence type="ECO:0000313" key="4">
    <source>
        <dbReference type="Proteomes" id="UP000294796"/>
    </source>
</evidence>
<dbReference type="OrthoDB" id="9766983at2"/>
<dbReference type="SUPFAM" id="SSF51338">
    <property type="entry name" value="Composite domain of metallo-dependent hydrolases"/>
    <property type="match status" value="1"/>
</dbReference>